<proteinExistence type="predicted"/>
<keyword evidence="2" id="KW-1185">Reference proteome</keyword>
<reference evidence="2" key="1">
    <citation type="journal article" date="2019" name="Int. J. Syst. Evol. Microbiol.">
        <title>The Global Catalogue of Microorganisms (GCM) 10K type strain sequencing project: providing services to taxonomists for standard genome sequencing and annotation.</title>
        <authorList>
            <consortium name="The Broad Institute Genomics Platform"/>
            <consortium name="The Broad Institute Genome Sequencing Center for Infectious Disease"/>
            <person name="Wu L."/>
            <person name="Ma J."/>
        </authorList>
    </citation>
    <scope>NUCLEOTIDE SEQUENCE [LARGE SCALE GENOMIC DNA]</scope>
    <source>
        <strain evidence="2">JCM 16545</strain>
    </source>
</reference>
<dbReference type="EMBL" id="JBHUHV010000029">
    <property type="protein sequence ID" value="MFD2067248.1"/>
    <property type="molecule type" value="Genomic_DNA"/>
</dbReference>
<accession>A0ABW4WX04</accession>
<evidence type="ECO:0000313" key="1">
    <source>
        <dbReference type="EMBL" id="MFD2067248.1"/>
    </source>
</evidence>
<dbReference type="RefSeq" id="WP_229960928.1">
    <property type="nucleotide sequence ID" value="NZ_JAJJWI010000009.1"/>
</dbReference>
<name>A0ABW4WX04_9BACT</name>
<gene>
    <name evidence="1" type="ORF">ACFSKU_10165</name>
</gene>
<evidence type="ECO:0000313" key="2">
    <source>
        <dbReference type="Proteomes" id="UP001597369"/>
    </source>
</evidence>
<dbReference type="Proteomes" id="UP001597369">
    <property type="component" value="Unassembled WGS sequence"/>
</dbReference>
<organism evidence="1 2">
    <name type="scientific">Pontibacter silvestris</name>
    <dbReference type="NCBI Taxonomy" id="2305183"/>
    <lineage>
        <taxon>Bacteria</taxon>
        <taxon>Pseudomonadati</taxon>
        <taxon>Bacteroidota</taxon>
        <taxon>Cytophagia</taxon>
        <taxon>Cytophagales</taxon>
        <taxon>Hymenobacteraceae</taxon>
        <taxon>Pontibacter</taxon>
    </lineage>
</organism>
<protein>
    <submittedName>
        <fullName evidence="1">Uncharacterized protein</fullName>
    </submittedName>
</protein>
<comment type="caution">
    <text evidence="1">The sequence shown here is derived from an EMBL/GenBank/DDBJ whole genome shotgun (WGS) entry which is preliminary data.</text>
</comment>
<sequence length="46" mass="5379">MSKSEILLERDEVLKWFGDSDWYKTFHKASAADFSSIVTLIEENKL</sequence>